<dbReference type="AlphaFoldDB" id="A0A0E9UAR1"/>
<accession>A0A0E9UAR1</accession>
<protein>
    <submittedName>
        <fullName evidence="1">Uncharacterized protein</fullName>
    </submittedName>
</protein>
<organism evidence="1">
    <name type="scientific">Anguilla anguilla</name>
    <name type="common">European freshwater eel</name>
    <name type="synonym">Muraena anguilla</name>
    <dbReference type="NCBI Taxonomy" id="7936"/>
    <lineage>
        <taxon>Eukaryota</taxon>
        <taxon>Metazoa</taxon>
        <taxon>Chordata</taxon>
        <taxon>Craniata</taxon>
        <taxon>Vertebrata</taxon>
        <taxon>Euteleostomi</taxon>
        <taxon>Actinopterygii</taxon>
        <taxon>Neopterygii</taxon>
        <taxon>Teleostei</taxon>
        <taxon>Anguilliformes</taxon>
        <taxon>Anguillidae</taxon>
        <taxon>Anguilla</taxon>
    </lineage>
</organism>
<evidence type="ECO:0000313" key="1">
    <source>
        <dbReference type="EMBL" id="JAH62260.1"/>
    </source>
</evidence>
<sequence length="21" mass="2458">MRGKIVKRERLQHGVNVLKVP</sequence>
<reference evidence="1" key="1">
    <citation type="submission" date="2014-11" db="EMBL/GenBank/DDBJ databases">
        <authorList>
            <person name="Amaro Gonzalez C."/>
        </authorList>
    </citation>
    <scope>NUCLEOTIDE SEQUENCE</scope>
</reference>
<proteinExistence type="predicted"/>
<dbReference type="EMBL" id="GBXM01046317">
    <property type="protein sequence ID" value="JAH62260.1"/>
    <property type="molecule type" value="Transcribed_RNA"/>
</dbReference>
<reference evidence="1" key="2">
    <citation type="journal article" date="2015" name="Fish Shellfish Immunol.">
        <title>Early steps in the European eel (Anguilla anguilla)-Vibrio vulnificus interaction in the gills: Role of the RtxA13 toxin.</title>
        <authorList>
            <person name="Callol A."/>
            <person name="Pajuelo D."/>
            <person name="Ebbesson L."/>
            <person name="Teles M."/>
            <person name="MacKenzie S."/>
            <person name="Amaro C."/>
        </authorList>
    </citation>
    <scope>NUCLEOTIDE SEQUENCE</scope>
</reference>
<name>A0A0E9UAR1_ANGAN</name>